<evidence type="ECO:0000313" key="3">
    <source>
        <dbReference type="EMBL" id="AQQ09633.1"/>
    </source>
</evidence>
<dbReference type="CDD" id="cd10449">
    <property type="entry name" value="GIY-YIG_SLX1_like"/>
    <property type="match status" value="1"/>
</dbReference>
<feature type="domain" description="GIY-YIG" evidence="2">
    <location>
        <begin position="1"/>
        <end position="75"/>
    </location>
</feature>
<name>A0A1Q2HQW7_9BACT</name>
<dbReference type="PANTHER" id="PTHR34477">
    <property type="entry name" value="UPF0213 PROTEIN YHBQ"/>
    <property type="match status" value="1"/>
</dbReference>
<keyword evidence="4" id="KW-1185">Reference proteome</keyword>
<evidence type="ECO:0000256" key="1">
    <source>
        <dbReference type="ARBA" id="ARBA00007435"/>
    </source>
</evidence>
<dbReference type="KEGG" id="pbu:L21SP3_01441"/>
<gene>
    <name evidence="3" type="ORF">L21SP3_01441</name>
</gene>
<dbReference type="Gene3D" id="3.40.1440.10">
    <property type="entry name" value="GIY-YIG endonuclease"/>
    <property type="match status" value="1"/>
</dbReference>
<dbReference type="InterPro" id="IPR000305">
    <property type="entry name" value="GIY-YIG_endonuc"/>
</dbReference>
<dbReference type="PROSITE" id="PS50164">
    <property type="entry name" value="GIY_YIG"/>
    <property type="match status" value="1"/>
</dbReference>
<evidence type="ECO:0000313" key="4">
    <source>
        <dbReference type="Proteomes" id="UP000188273"/>
    </source>
</evidence>
<dbReference type="Proteomes" id="UP000188273">
    <property type="component" value="Chromosome"/>
</dbReference>
<accession>A0A1Q2HQW7</accession>
<comment type="similarity">
    <text evidence="1">Belongs to the UPF0213 family.</text>
</comment>
<dbReference type="PANTHER" id="PTHR34477:SF5">
    <property type="entry name" value="BSL5627 PROTEIN"/>
    <property type="match status" value="1"/>
</dbReference>
<protein>
    <submittedName>
        <fullName evidence="3">GIY-YIG nuclease superfamily protein</fullName>
    </submittedName>
</protein>
<dbReference type="InterPro" id="IPR050190">
    <property type="entry name" value="UPF0213_domain"/>
</dbReference>
<dbReference type="Pfam" id="PF01541">
    <property type="entry name" value="GIY-YIG"/>
    <property type="match status" value="1"/>
</dbReference>
<organism evidence="3 4">
    <name type="scientific">Sedimentisphaera cyanobacteriorum</name>
    <dbReference type="NCBI Taxonomy" id="1940790"/>
    <lineage>
        <taxon>Bacteria</taxon>
        <taxon>Pseudomonadati</taxon>
        <taxon>Planctomycetota</taxon>
        <taxon>Phycisphaerae</taxon>
        <taxon>Sedimentisphaerales</taxon>
        <taxon>Sedimentisphaeraceae</taxon>
        <taxon>Sedimentisphaera</taxon>
    </lineage>
</organism>
<proteinExistence type="inferred from homology"/>
<reference evidence="4" key="1">
    <citation type="submission" date="2017-02" db="EMBL/GenBank/DDBJ databases">
        <title>Comparative genomics and description of representatives of a novel lineage of planctomycetes thriving in anoxic sediments.</title>
        <authorList>
            <person name="Spring S."/>
            <person name="Bunk B."/>
            <person name="Sproer C."/>
            <person name="Klenk H.-P."/>
        </authorList>
    </citation>
    <scope>NUCLEOTIDE SEQUENCE [LARGE SCALE GENOMIC DNA]</scope>
    <source>
        <strain evidence="4">L21-RPul-D3</strain>
    </source>
</reference>
<sequence length="85" mass="10097">MYYVYVLVSEVDGQFYTGATGDLKKRVKEHNEGKVTSTEKRGPLHLVYYEACLDKRDAFRREKYLKTGMGKRYLRNRLRDTLEKL</sequence>
<evidence type="ECO:0000259" key="2">
    <source>
        <dbReference type="PROSITE" id="PS50164"/>
    </source>
</evidence>
<dbReference type="AlphaFoldDB" id="A0A1Q2HQW7"/>
<dbReference type="SUPFAM" id="SSF82771">
    <property type="entry name" value="GIY-YIG endonuclease"/>
    <property type="match status" value="1"/>
</dbReference>
<dbReference type="OrthoDB" id="287318at2"/>
<dbReference type="RefSeq" id="WP_077540212.1">
    <property type="nucleotide sequence ID" value="NZ_CP019633.1"/>
</dbReference>
<dbReference type="InterPro" id="IPR035901">
    <property type="entry name" value="GIY-YIG_endonuc_sf"/>
</dbReference>
<dbReference type="EMBL" id="CP019633">
    <property type="protein sequence ID" value="AQQ09633.1"/>
    <property type="molecule type" value="Genomic_DNA"/>
</dbReference>